<dbReference type="RefSeq" id="WP_344664236.1">
    <property type="nucleotide sequence ID" value="NZ_BAAAQN010000004.1"/>
</dbReference>
<feature type="compositionally biased region" description="Low complexity" evidence="1">
    <location>
        <begin position="7"/>
        <end position="18"/>
    </location>
</feature>
<evidence type="ECO:0000313" key="3">
    <source>
        <dbReference type="Proteomes" id="UP001500751"/>
    </source>
</evidence>
<dbReference type="EMBL" id="BAAAQN010000004">
    <property type="protein sequence ID" value="GAA2016085.1"/>
    <property type="molecule type" value="Genomic_DNA"/>
</dbReference>
<dbReference type="Proteomes" id="UP001500751">
    <property type="component" value="Unassembled WGS sequence"/>
</dbReference>
<name>A0ABN2TP83_9ACTN</name>
<evidence type="ECO:0000313" key="2">
    <source>
        <dbReference type="EMBL" id="GAA2016085.1"/>
    </source>
</evidence>
<keyword evidence="3" id="KW-1185">Reference proteome</keyword>
<accession>A0ABN2TP83</accession>
<reference evidence="2 3" key="1">
    <citation type="journal article" date="2019" name="Int. J. Syst. Evol. Microbiol.">
        <title>The Global Catalogue of Microorganisms (GCM) 10K type strain sequencing project: providing services to taxonomists for standard genome sequencing and annotation.</title>
        <authorList>
            <consortium name="The Broad Institute Genomics Platform"/>
            <consortium name="The Broad Institute Genome Sequencing Center for Infectious Disease"/>
            <person name="Wu L."/>
            <person name="Ma J."/>
        </authorList>
    </citation>
    <scope>NUCLEOTIDE SEQUENCE [LARGE SCALE GENOMIC DNA]</scope>
    <source>
        <strain evidence="2 3">JCM 16014</strain>
    </source>
</reference>
<evidence type="ECO:0000256" key="1">
    <source>
        <dbReference type="SAM" id="MobiDB-lite"/>
    </source>
</evidence>
<gene>
    <name evidence="2" type="ORF">GCM10009839_09410</name>
</gene>
<organism evidence="2 3">
    <name type="scientific">Catenulispora yoronensis</name>
    <dbReference type="NCBI Taxonomy" id="450799"/>
    <lineage>
        <taxon>Bacteria</taxon>
        <taxon>Bacillati</taxon>
        <taxon>Actinomycetota</taxon>
        <taxon>Actinomycetes</taxon>
        <taxon>Catenulisporales</taxon>
        <taxon>Catenulisporaceae</taxon>
        <taxon>Catenulispora</taxon>
    </lineage>
</organism>
<proteinExistence type="predicted"/>
<feature type="region of interest" description="Disordered" evidence="1">
    <location>
        <begin position="1"/>
        <end position="24"/>
    </location>
</feature>
<comment type="caution">
    <text evidence="2">The sequence shown here is derived from an EMBL/GenBank/DDBJ whole genome shotgun (WGS) entry which is preliminary data.</text>
</comment>
<protein>
    <submittedName>
        <fullName evidence="2">Uncharacterized protein</fullName>
    </submittedName>
</protein>
<sequence length="116" mass="13271">MGKGDGDSAAGSDSSNGTSDDEWWPDEDEYVRYLHSERAAYAWVMHKYGGLPPTEAKAAAEEFYYYEEPGAYRGLVFHDEPWHWAMVTIKGSDYYTRHRELAHPPDEYGTLDEPDT</sequence>